<organism evidence="1 2">
    <name type="scientific">Chryseobacterium oleae</name>
    <dbReference type="NCBI Taxonomy" id="491207"/>
    <lineage>
        <taxon>Bacteria</taxon>
        <taxon>Pseudomonadati</taxon>
        <taxon>Bacteroidota</taxon>
        <taxon>Flavobacteriia</taxon>
        <taxon>Flavobacteriales</taxon>
        <taxon>Weeksellaceae</taxon>
        <taxon>Chryseobacterium group</taxon>
        <taxon>Chryseobacterium</taxon>
    </lineage>
</organism>
<dbReference type="Proteomes" id="UP000198769">
    <property type="component" value="Unassembled WGS sequence"/>
</dbReference>
<gene>
    <name evidence="1" type="ORF">SAMN05421594_4365</name>
</gene>
<keyword evidence="2" id="KW-1185">Reference proteome</keyword>
<dbReference type="RefSeq" id="WP_090027118.1">
    <property type="nucleotide sequence ID" value="NZ_FOVD01000009.1"/>
</dbReference>
<name>A0A1I5C8M7_CHROL</name>
<dbReference type="EMBL" id="FOVD01000009">
    <property type="protein sequence ID" value="SFN83236.1"/>
    <property type="molecule type" value="Genomic_DNA"/>
</dbReference>
<accession>A0A1I5C8M7</accession>
<dbReference type="AlphaFoldDB" id="A0A1I5C8M7"/>
<evidence type="ECO:0000313" key="1">
    <source>
        <dbReference type="EMBL" id="SFN83236.1"/>
    </source>
</evidence>
<protein>
    <recommendedName>
        <fullName evidence="3">Phosphate ABC transporter substrate-binding protein</fullName>
    </recommendedName>
</protein>
<reference evidence="2" key="1">
    <citation type="submission" date="2016-10" db="EMBL/GenBank/DDBJ databases">
        <authorList>
            <person name="Varghese N."/>
            <person name="Submissions S."/>
        </authorList>
    </citation>
    <scope>NUCLEOTIDE SEQUENCE [LARGE SCALE GENOMIC DNA]</scope>
    <source>
        <strain evidence="2">DSM 25575</strain>
    </source>
</reference>
<sequence length="78" mass="9307">MKKFTTLKQSFGINDYGLIDFPKKISGIQISRLKYGNEMGCSYCFPHGIETVNSHQENYQRNWKKYRKTRWKNTKQVP</sequence>
<evidence type="ECO:0000313" key="2">
    <source>
        <dbReference type="Proteomes" id="UP000198769"/>
    </source>
</evidence>
<proteinExistence type="predicted"/>
<dbReference type="OrthoDB" id="981954at2"/>
<evidence type="ECO:0008006" key="3">
    <source>
        <dbReference type="Google" id="ProtNLM"/>
    </source>
</evidence>